<dbReference type="EMBL" id="JAVHJS010000012">
    <property type="protein sequence ID" value="KAK2840682.1"/>
    <property type="molecule type" value="Genomic_DNA"/>
</dbReference>
<dbReference type="PANTHER" id="PTHR16675">
    <property type="entry name" value="MHC CLASS I-RELATED"/>
    <property type="match status" value="1"/>
</dbReference>
<evidence type="ECO:0000256" key="3">
    <source>
        <dbReference type="SAM" id="Phobius"/>
    </source>
</evidence>
<feature type="signal peptide" evidence="4">
    <location>
        <begin position="1"/>
        <end position="21"/>
    </location>
</feature>
<evidence type="ECO:0000259" key="5">
    <source>
        <dbReference type="PROSITE" id="PS50835"/>
    </source>
</evidence>
<dbReference type="PROSITE" id="PS00290">
    <property type="entry name" value="IG_MHC"/>
    <property type="match status" value="1"/>
</dbReference>
<dbReference type="InterPro" id="IPR036179">
    <property type="entry name" value="Ig-like_dom_sf"/>
</dbReference>
<dbReference type="Proteomes" id="UP001187315">
    <property type="component" value="Unassembled WGS sequence"/>
</dbReference>
<keyword evidence="7" id="KW-1185">Reference proteome</keyword>
<reference evidence="6" key="1">
    <citation type="submission" date="2023-08" db="EMBL/GenBank/DDBJ databases">
        <title>Pelteobagrus vachellii genome.</title>
        <authorList>
            <person name="Liu H."/>
        </authorList>
    </citation>
    <scope>NUCLEOTIDE SEQUENCE</scope>
    <source>
        <strain evidence="6">PRFRI_2022a</strain>
        <tissue evidence="6">Muscle</tissue>
    </source>
</reference>
<keyword evidence="3" id="KW-1133">Transmembrane helix</keyword>
<evidence type="ECO:0000313" key="6">
    <source>
        <dbReference type="EMBL" id="KAK2840682.1"/>
    </source>
</evidence>
<dbReference type="Gene3D" id="2.60.40.10">
    <property type="entry name" value="Immunoglobulins"/>
    <property type="match status" value="1"/>
</dbReference>
<dbReference type="GO" id="GO:0009897">
    <property type="term" value="C:external side of plasma membrane"/>
    <property type="evidence" value="ECO:0007669"/>
    <property type="project" value="TreeGrafter"/>
</dbReference>
<dbReference type="InterPro" id="IPR050208">
    <property type="entry name" value="MHC_class-I_related"/>
</dbReference>
<dbReference type="AlphaFoldDB" id="A0AA88MPQ3"/>
<proteinExistence type="predicted"/>
<keyword evidence="3" id="KW-0812">Transmembrane</keyword>
<feature type="domain" description="Ig-like" evidence="5">
    <location>
        <begin position="201"/>
        <end position="292"/>
    </location>
</feature>
<dbReference type="InterPro" id="IPR007110">
    <property type="entry name" value="Ig-like_dom"/>
</dbReference>
<dbReference type="InterPro" id="IPR011162">
    <property type="entry name" value="MHC_I/II-like_Ag-recog"/>
</dbReference>
<accession>A0AA88MPQ3</accession>
<dbReference type="InterPro" id="IPR003597">
    <property type="entry name" value="Ig_C1-set"/>
</dbReference>
<sequence length="358" mass="40503">MKELFGSVLLSLLTFVSSTNAGSHSLCSVATFIIGETPFPEFTVLIMLDDIIVSSYDSDQQKTVMRIDRAINDEEQYFSKLIFGALQKEMQTRAHHLKQHFNCSKGVHVEQRLECCELLSNNVQGQMKMIDSFNGLSGFEMDYNIHQHSLHADMTWPIAFDTSKYEHHKALYLHFLQPLCTTALHELLKTLKNYVLRKVKPKVRLMKQLNSDSGGARLTCLATGFYPRHINVTLLKDGQGVPEDLITTGDLLPNADGTYQMRKTVEISAEELQQKHNYTCTATHLSQDNKMNVYWEMLLTDDRPGPNITVIIVSVLFVCAITPTVALVIWKRRRAVSQASSQTDYSSASTTEDETCEK</sequence>
<dbReference type="InterPro" id="IPR013783">
    <property type="entry name" value="Ig-like_fold"/>
</dbReference>
<dbReference type="SUPFAM" id="SSF54452">
    <property type="entry name" value="MHC antigen-recognition domain"/>
    <property type="match status" value="1"/>
</dbReference>
<evidence type="ECO:0000256" key="4">
    <source>
        <dbReference type="SAM" id="SignalP"/>
    </source>
</evidence>
<keyword evidence="2" id="KW-0393">Immunoglobulin domain</keyword>
<evidence type="ECO:0000256" key="2">
    <source>
        <dbReference type="ARBA" id="ARBA00023319"/>
    </source>
</evidence>
<evidence type="ECO:0000256" key="1">
    <source>
        <dbReference type="ARBA" id="ARBA00023180"/>
    </source>
</evidence>
<dbReference type="InterPro" id="IPR037055">
    <property type="entry name" value="MHC_I-like_Ag-recog_sf"/>
</dbReference>
<dbReference type="Pfam" id="PF07654">
    <property type="entry name" value="C1-set"/>
    <property type="match status" value="1"/>
</dbReference>
<feature type="chain" id="PRO_5041716432" description="Ig-like domain-containing protein" evidence="4">
    <location>
        <begin position="22"/>
        <end position="358"/>
    </location>
</feature>
<keyword evidence="3" id="KW-0472">Membrane</keyword>
<gene>
    <name evidence="6" type="ORF">Q7C36_012261</name>
</gene>
<name>A0AA88MPQ3_TACVA</name>
<dbReference type="PANTHER" id="PTHR16675:SF191">
    <property type="entry name" value="CLASS I HISTOCOMPATIBILITY ANTIGEN, F10 ALPHA CHAIN-LIKE-RELATED"/>
    <property type="match status" value="1"/>
</dbReference>
<comment type="caution">
    <text evidence="6">The sequence shown here is derived from an EMBL/GenBank/DDBJ whole genome shotgun (WGS) entry which is preliminary data.</text>
</comment>
<dbReference type="SUPFAM" id="SSF48726">
    <property type="entry name" value="Immunoglobulin"/>
    <property type="match status" value="1"/>
</dbReference>
<dbReference type="SMART" id="SM00407">
    <property type="entry name" value="IGc1"/>
    <property type="match status" value="1"/>
</dbReference>
<dbReference type="GO" id="GO:0005615">
    <property type="term" value="C:extracellular space"/>
    <property type="evidence" value="ECO:0007669"/>
    <property type="project" value="TreeGrafter"/>
</dbReference>
<evidence type="ECO:0000313" key="7">
    <source>
        <dbReference type="Proteomes" id="UP001187315"/>
    </source>
</evidence>
<protein>
    <recommendedName>
        <fullName evidence="5">Ig-like domain-containing protein</fullName>
    </recommendedName>
</protein>
<feature type="transmembrane region" description="Helical" evidence="3">
    <location>
        <begin position="308"/>
        <end position="330"/>
    </location>
</feature>
<dbReference type="Gene3D" id="3.30.500.10">
    <property type="entry name" value="MHC class I-like antigen recognition-like"/>
    <property type="match status" value="1"/>
</dbReference>
<keyword evidence="1" id="KW-0325">Glycoprotein</keyword>
<keyword evidence="4" id="KW-0732">Signal</keyword>
<dbReference type="GO" id="GO:0006955">
    <property type="term" value="P:immune response"/>
    <property type="evidence" value="ECO:0007669"/>
    <property type="project" value="TreeGrafter"/>
</dbReference>
<dbReference type="InterPro" id="IPR003006">
    <property type="entry name" value="Ig/MHC_CS"/>
</dbReference>
<dbReference type="PROSITE" id="PS50835">
    <property type="entry name" value="IG_LIKE"/>
    <property type="match status" value="1"/>
</dbReference>
<organism evidence="6 7">
    <name type="scientific">Tachysurus vachellii</name>
    <name type="common">Darkbarbel catfish</name>
    <name type="synonym">Pelteobagrus vachellii</name>
    <dbReference type="NCBI Taxonomy" id="175792"/>
    <lineage>
        <taxon>Eukaryota</taxon>
        <taxon>Metazoa</taxon>
        <taxon>Chordata</taxon>
        <taxon>Craniata</taxon>
        <taxon>Vertebrata</taxon>
        <taxon>Euteleostomi</taxon>
        <taxon>Actinopterygii</taxon>
        <taxon>Neopterygii</taxon>
        <taxon>Teleostei</taxon>
        <taxon>Ostariophysi</taxon>
        <taxon>Siluriformes</taxon>
        <taxon>Bagridae</taxon>
        <taxon>Tachysurus</taxon>
    </lineage>
</organism>